<reference evidence="8" key="2">
    <citation type="submission" date="2020-09" db="EMBL/GenBank/DDBJ databases">
        <authorList>
            <person name="Sun Q."/>
            <person name="Ohkuma M."/>
        </authorList>
    </citation>
    <scope>NUCLEOTIDE SEQUENCE</scope>
    <source>
        <strain evidence="8">JCM 4403</strain>
    </source>
</reference>
<dbReference type="Pfam" id="PF00501">
    <property type="entry name" value="AMP-binding"/>
    <property type="match status" value="1"/>
</dbReference>
<keyword evidence="3" id="KW-0276">Fatty acid metabolism</keyword>
<keyword evidence="2" id="KW-0436">Ligase</keyword>
<feature type="domain" description="AMP-dependent synthetase/ligase" evidence="7">
    <location>
        <begin position="43"/>
        <end position="456"/>
    </location>
</feature>
<keyword evidence="9" id="KW-1185">Reference proteome</keyword>
<reference evidence="8" key="1">
    <citation type="journal article" date="2014" name="Int. J. Syst. Evol. Microbiol.">
        <title>Complete genome sequence of Corynebacterium casei LMG S-19264T (=DSM 44701T), isolated from a smear-ripened cheese.</title>
        <authorList>
            <consortium name="US DOE Joint Genome Institute (JGI-PGF)"/>
            <person name="Walter F."/>
            <person name="Albersmeier A."/>
            <person name="Kalinowski J."/>
            <person name="Ruckert C."/>
        </authorList>
    </citation>
    <scope>NUCLEOTIDE SEQUENCE</scope>
    <source>
        <strain evidence="8">JCM 4403</strain>
    </source>
</reference>
<accession>A0A918BNK1</accession>
<proteinExistence type="inferred from homology"/>
<protein>
    <recommendedName>
        <fullName evidence="5">Acyl-CoA synthetase</fullName>
    </recommendedName>
</protein>
<dbReference type="Gene3D" id="3.40.50.12780">
    <property type="entry name" value="N-terminal domain of ligase-like"/>
    <property type="match status" value="1"/>
</dbReference>
<comment type="caution">
    <text evidence="8">The sequence shown here is derived from an EMBL/GenBank/DDBJ whole genome shotgun (WGS) entry which is preliminary data.</text>
</comment>
<evidence type="ECO:0000256" key="4">
    <source>
        <dbReference type="ARBA" id="ARBA00023098"/>
    </source>
</evidence>
<dbReference type="AlphaFoldDB" id="A0A918BNK1"/>
<dbReference type="Proteomes" id="UP000656732">
    <property type="component" value="Unassembled WGS sequence"/>
</dbReference>
<keyword evidence="4" id="KW-0443">Lipid metabolism</keyword>
<evidence type="ECO:0000256" key="3">
    <source>
        <dbReference type="ARBA" id="ARBA00022832"/>
    </source>
</evidence>
<evidence type="ECO:0000313" key="8">
    <source>
        <dbReference type="EMBL" id="GGQ78318.1"/>
    </source>
</evidence>
<dbReference type="Pfam" id="PF23562">
    <property type="entry name" value="AMP-binding_C_3"/>
    <property type="match status" value="1"/>
</dbReference>
<comment type="similarity">
    <text evidence="1">Belongs to the ATP-dependent AMP-binding enzyme family.</text>
</comment>
<dbReference type="SUPFAM" id="SSF56801">
    <property type="entry name" value="Acetyl-CoA synthetase-like"/>
    <property type="match status" value="1"/>
</dbReference>
<dbReference type="InterPro" id="IPR042099">
    <property type="entry name" value="ANL_N_sf"/>
</dbReference>
<evidence type="ECO:0000256" key="1">
    <source>
        <dbReference type="ARBA" id="ARBA00006432"/>
    </source>
</evidence>
<dbReference type="PANTHER" id="PTHR43272">
    <property type="entry name" value="LONG-CHAIN-FATTY-ACID--COA LIGASE"/>
    <property type="match status" value="1"/>
</dbReference>
<evidence type="ECO:0000256" key="5">
    <source>
        <dbReference type="ARBA" id="ARBA00032875"/>
    </source>
</evidence>
<evidence type="ECO:0000313" key="9">
    <source>
        <dbReference type="Proteomes" id="UP000656732"/>
    </source>
</evidence>
<dbReference type="InterPro" id="IPR000873">
    <property type="entry name" value="AMP-dep_synth/lig_dom"/>
</dbReference>
<dbReference type="GO" id="GO:0004467">
    <property type="term" value="F:long-chain fatty acid-CoA ligase activity"/>
    <property type="evidence" value="ECO:0007669"/>
    <property type="project" value="TreeGrafter"/>
</dbReference>
<evidence type="ECO:0000256" key="2">
    <source>
        <dbReference type="ARBA" id="ARBA00022598"/>
    </source>
</evidence>
<evidence type="ECO:0000256" key="6">
    <source>
        <dbReference type="SAM" id="MobiDB-lite"/>
    </source>
</evidence>
<dbReference type="CDD" id="cd05907">
    <property type="entry name" value="VL_LC_FACS_like"/>
    <property type="match status" value="1"/>
</dbReference>
<name>A0A918BNK1_9ACTN</name>
<sequence length="632" mass="67134">MPPEESEEPRGIRSWSAMEGAPPVESPEQPHQAVEGSTIPRLLRRNARQFADLPALTTGIGPDDGTLTWFQLRAEVAAVTRGLTAVGLNRGERMLIAMSQRAEHWVTALAAIHLGALPCSTYDTLDTEQIRSVARHSAATVLVVEGEEQLRRWQPALDDLPHLRAVVLLDWGAAPEGDARFVSYPAVRGAGPLDDAALDALTDGVTTDQPLTVVYTPGTTGEPKGVVLTHRNVIHQSLMHDRPAAVPRHARTVAQLPVAHVAGQVLGIHLPVCDAGHVTLCADPALLLPTLLRVRPHGFFGTPRVWERLATGLRERLDTLTGERAETVAQARRLALEAFRLRSDGKDVPEDLAARLDRLDAQVLRPVRAAIGFDDCHRARSGAAPLPTAVQETLASVGLPVHEVWGLSETTGAVTVGTPEAFTPGACGLPGPGIEVRTAGDGELLVRGPVVAPGYLRADGGIEPVTDAAGWLPTGDTGSVDAGGIVSVTGRKTDLVLTHGGESIVPARIESLLRSHPLVAHAVAIGDRRPYVTALLVLDEEAAPLWAKARGLGDGGLEELARRPEVLAALDTAVEEANAALSRPERVRKYRVLAGPWTPESGELTPVLGVRREAVGRLHAATVESMYAQGPS</sequence>
<feature type="region of interest" description="Disordered" evidence="6">
    <location>
        <begin position="1"/>
        <end position="35"/>
    </location>
</feature>
<evidence type="ECO:0000259" key="7">
    <source>
        <dbReference type="Pfam" id="PF00501"/>
    </source>
</evidence>
<dbReference type="GO" id="GO:0016020">
    <property type="term" value="C:membrane"/>
    <property type="evidence" value="ECO:0007669"/>
    <property type="project" value="TreeGrafter"/>
</dbReference>
<dbReference type="PANTHER" id="PTHR43272:SF32">
    <property type="entry name" value="AMP-DEPENDENT SYNTHETASE_LIGASE DOMAIN-CONTAINING PROTEIN"/>
    <property type="match status" value="1"/>
</dbReference>
<gene>
    <name evidence="8" type="ORF">GCM10010280_26090</name>
</gene>
<dbReference type="EMBL" id="BMTU01000004">
    <property type="protein sequence ID" value="GGQ78318.1"/>
    <property type="molecule type" value="Genomic_DNA"/>
</dbReference>
<organism evidence="8 9">
    <name type="scientific">Streptomyces pilosus</name>
    <dbReference type="NCBI Taxonomy" id="28893"/>
    <lineage>
        <taxon>Bacteria</taxon>
        <taxon>Bacillati</taxon>
        <taxon>Actinomycetota</taxon>
        <taxon>Actinomycetes</taxon>
        <taxon>Kitasatosporales</taxon>
        <taxon>Streptomycetaceae</taxon>
        <taxon>Streptomyces</taxon>
    </lineage>
</organism>